<proteinExistence type="predicted"/>
<protein>
    <submittedName>
        <fullName evidence="2">Putative membrane protein</fullName>
    </submittedName>
</protein>
<comment type="caution">
    <text evidence="2">The sequence shown here is derived from an EMBL/GenBank/DDBJ whole genome shotgun (WGS) entry which is preliminary data.</text>
</comment>
<accession>A0A0F3NE70</accession>
<organism evidence="2 3">
    <name type="scientific">Anaplasma phagocytophilum str. NCH-1</name>
    <dbReference type="NCBI Taxonomy" id="1359161"/>
    <lineage>
        <taxon>Bacteria</taxon>
        <taxon>Pseudomonadati</taxon>
        <taxon>Pseudomonadota</taxon>
        <taxon>Alphaproteobacteria</taxon>
        <taxon>Rickettsiales</taxon>
        <taxon>Anaplasmataceae</taxon>
        <taxon>Anaplasma</taxon>
        <taxon>phagocytophilum group</taxon>
    </lineage>
</organism>
<dbReference type="PATRIC" id="fig|1359161.3.peg.942"/>
<gene>
    <name evidence="2" type="ORF">EPHNCH_0846</name>
</gene>
<evidence type="ECO:0000313" key="2">
    <source>
        <dbReference type="EMBL" id="KJV65199.1"/>
    </source>
</evidence>
<evidence type="ECO:0000256" key="1">
    <source>
        <dbReference type="SAM" id="Phobius"/>
    </source>
</evidence>
<keyword evidence="1" id="KW-1133">Transmembrane helix</keyword>
<keyword evidence="1" id="KW-0472">Membrane</keyword>
<name>A0A0F3NE70_ANAPH</name>
<dbReference type="AlphaFoldDB" id="A0A0F3NE70"/>
<keyword evidence="1" id="KW-0812">Transmembrane</keyword>
<dbReference type="Proteomes" id="UP000033754">
    <property type="component" value="Unassembled WGS sequence"/>
</dbReference>
<sequence length="38" mass="4461">MCVKLWSPNAACPWYYFSAFCITMSLYSMVLLAMEFKN</sequence>
<evidence type="ECO:0000313" key="3">
    <source>
        <dbReference type="Proteomes" id="UP000033754"/>
    </source>
</evidence>
<reference evidence="2 3" key="1">
    <citation type="submission" date="2015-01" db="EMBL/GenBank/DDBJ databases">
        <title>Genome Sequencing of Rickettsiales.</title>
        <authorList>
            <person name="Daugherty S.C."/>
            <person name="Su Q."/>
            <person name="Abolude K."/>
            <person name="Beier-Sexton M."/>
            <person name="Carlyon J.A."/>
            <person name="Carter R."/>
            <person name="Day N.P."/>
            <person name="Dumler S.J."/>
            <person name="Dyachenko V."/>
            <person name="Godinez A."/>
            <person name="Kurtti T.J."/>
            <person name="Lichay M."/>
            <person name="Mullins K.E."/>
            <person name="Ott S."/>
            <person name="Pappas-Brown V."/>
            <person name="Paris D.H."/>
            <person name="Patel P."/>
            <person name="Richards A.L."/>
            <person name="Sadzewicz L."/>
            <person name="Sears K."/>
            <person name="Seidman D."/>
            <person name="Sengamalay N."/>
            <person name="Stenos J."/>
            <person name="Tallon L.J."/>
            <person name="Vincent G."/>
            <person name="Fraser C.M."/>
            <person name="Munderloh U."/>
            <person name="Dunning-Hotopp J.C."/>
        </authorList>
    </citation>
    <scope>NUCLEOTIDE SEQUENCE [LARGE SCALE GENOMIC DNA]</scope>
    <source>
        <strain evidence="2 3">NCH-1</strain>
    </source>
</reference>
<feature type="transmembrane region" description="Helical" evidence="1">
    <location>
        <begin position="14"/>
        <end position="34"/>
    </location>
</feature>
<dbReference type="EMBL" id="LANT01000006">
    <property type="protein sequence ID" value="KJV65199.1"/>
    <property type="molecule type" value="Genomic_DNA"/>
</dbReference>